<protein>
    <submittedName>
        <fullName evidence="1">Uncharacterized protein</fullName>
    </submittedName>
</protein>
<organism evidence="1 2">
    <name type="scientific">Populus alba</name>
    <name type="common">White poplar</name>
    <dbReference type="NCBI Taxonomy" id="43335"/>
    <lineage>
        <taxon>Eukaryota</taxon>
        <taxon>Viridiplantae</taxon>
        <taxon>Streptophyta</taxon>
        <taxon>Embryophyta</taxon>
        <taxon>Tracheophyta</taxon>
        <taxon>Spermatophyta</taxon>
        <taxon>Magnoliopsida</taxon>
        <taxon>eudicotyledons</taxon>
        <taxon>Gunneridae</taxon>
        <taxon>Pentapetalae</taxon>
        <taxon>rosids</taxon>
        <taxon>fabids</taxon>
        <taxon>Malpighiales</taxon>
        <taxon>Salicaceae</taxon>
        <taxon>Saliceae</taxon>
        <taxon>Populus</taxon>
    </lineage>
</organism>
<evidence type="ECO:0000313" key="2">
    <source>
        <dbReference type="Proteomes" id="UP000309997"/>
    </source>
</evidence>
<proteinExistence type="predicted"/>
<keyword evidence="2" id="KW-1185">Reference proteome</keyword>
<dbReference type="Proteomes" id="UP000309997">
    <property type="component" value="Unassembled WGS sequence"/>
</dbReference>
<reference evidence="1 2" key="1">
    <citation type="journal article" date="2024" name="Plant Biotechnol. J.">
        <title>Genome and CRISPR/Cas9 system of a widespread forest tree (Populus alba) in the world.</title>
        <authorList>
            <person name="Liu Y.J."/>
            <person name="Jiang P.F."/>
            <person name="Han X.M."/>
            <person name="Li X.Y."/>
            <person name="Wang H.M."/>
            <person name="Wang Y.J."/>
            <person name="Wang X.X."/>
            <person name="Zeng Q.Y."/>
        </authorList>
    </citation>
    <scope>NUCLEOTIDE SEQUENCE [LARGE SCALE GENOMIC DNA]</scope>
    <source>
        <strain evidence="2">cv. PAL-ZL1</strain>
    </source>
</reference>
<gene>
    <name evidence="1" type="ORF">D5086_030664</name>
</gene>
<name>A0ACC4AP73_POPAL</name>
<comment type="caution">
    <text evidence="1">The sequence shown here is derived from an EMBL/GenBank/DDBJ whole genome shotgun (WGS) entry which is preliminary data.</text>
</comment>
<sequence length="309" mass="35496">MSEIAVRSFVPCQHQVLAGHFSSRKWKDKLNRHERKGHALPEPKSKQPLIKNQMAMNSATYSSRMTTDIPLHESPGASFDGYLEDKPRVFNAIFPDKRRSQQLNEEEWRIQMLPINFLFLTVWPVVEMRLRCKSGGRDYPPGVPEEITKVLELDVIRWKLQGLDNIFQPSQFSLGVKGALYADRQGVRTRLKGQLEMNISFVLPPVLAMVPENVRQPVAESVLRVLVENMKLRVNSSLLADYSKFKQETPRNRVKANGKERPDGGQLTELKNFFLIRIAHVVSTFVNVGVETRIDWRHEYDEGNNCSLT</sequence>
<dbReference type="EMBL" id="RCHU02000017">
    <property type="protein sequence ID" value="KAL3568013.1"/>
    <property type="molecule type" value="Genomic_DNA"/>
</dbReference>
<accession>A0ACC4AP73</accession>
<evidence type="ECO:0000313" key="1">
    <source>
        <dbReference type="EMBL" id="KAL3568013.1"/>
    </source>
</evidence>